<dbReference type="Proteomes" id="UP001486626">
    <property type="component" value="Unassembled WGS sequence"/>
</dbReference>
<sequence>MVQAQRIFRLRLCVDDAQDAVGTLNRQEGKNMDSRALIELERKPFKERLAHQYETYVKELEAGYMVGRQGFGPVDRRMKYKELNSEVFNEVLVFGSNSYLGLSNDPYVKRKVIEAVELYGIGSGGSPAFSGYTKQHRDLELRLAKLAEHEDAVLLPGGYMANLCWVAGLMNRNDVIVYDKNSHASVINAIKMAGVPFYTFDPDELDGFERILERIKSKAKPGAQIFSTVEGVRSVDGLIIDLKKYVEICKRHDVITILDDAHGLGTVGRNGRGTLEHLDLLGQVDLRMSTCSKAIGAQGAFVSGSSEHIFLLRNFSYPYLFTSGLAQPTIAAISAALDVMEREPQRIENLHANVRYIQDRLEAAGMRIARGESGIVPVFFGEDGAVRRLNKELYRRGLFANIMEYPMVPPGAERLRLSVMATHTHEEIDAAVDLITSTAREMGLL</sequence>
<dbReference type="PANTHER" id="PTHR13693:SF3">
    <property type="entry name" value="LD36009P"/>
    <property type="match status" value="1"/>
</dbReference>
<dbReference type="InterPro" id="IPR015422">
    <property type="entry name" value="PyrdxlP-dep_Trfase_small"/>
</dbReference>
<dbReference type="SUPFAM" id="SSF53383">
    <property type="entry name" value="PLP-dependent transferases"/>
    <property type="match status" value="1"/>
</dbReference>
<protein>
    <submittedName>
        <fullName evidence="4">Aminotransferase class I/II-fold pyridoxal phosphate-dependent enzyme</fullName>
    </submittedName>
</protein>
<dbReference type="GO" id="GO:0008483">
    <property type="term" value="F:transaminase activity"/>
    <property type="evidence" value="ECO:0007669"/>
    <property type="project" value="UniProtKB-KW"/>
</dbReference>
<evidence type="ECO:0000313" key="5">
    <source>
        <dbReference type="Proteomes" id="UP001486626"/>
    </source>
</evidence>
<dbReference type="InterPro" id="IPR015421">
    <property type="entry name" value="PyrdxlP-dep_Trfase_major"/>
</dbReference>
<dbReference type="EMBL" id="JAQJCQ010000008">
    <property type="protein sequence ID" value="MEL4891905.1"/>
    <property type="molecule type" value="Genomic_DNA"/>
</dbReference>
<organism evidence="4 5">
    <name type="scientific">Xanthomonas protegens</name>
    <dbReference type="NCBI Taxonomy" id="3380705"/>
    <lineage>
        <taxon>Bacteria</taxon>
        <taxon>Pseudomonadati</taxon>
        <taxon>Pseudomonadota</taxon>
        <taxon>Gammaproteobacteria</taxon>
        <taxon>Lysobacterales</taxon>
        <taxon>Lysobacteraceae</taxon>
        <taxon>Xanthomonas</taxon>
    </lineage>
</organism>
<accession>A0ABU9LDJ2</accession>
<comment type="caution">
    <text evidence="4">The sequence shown here is derived from an EMBL/GenBank/DDBJ whole genome shotgun (WGS) entry which is preliminary data.</text>
</comment>
<dbReference type="Gene3D" id="3.90.1150.10">
    <property type="entry name" value="Aspartate Aminotransferase, domain 1"/>
    <property type="match status" value="1"/>
</dbReference>
<dbReference type="PANTHER" id="PTHR13693">
    <property type="entry name" value="CLASS II AMINOTRANSFERASE/8-AMINO-7-OXONONANOATE SYNTHASE"/>
    <property type="match status" value="1"/>
</dbReference>
<gene>
    <name evidence="4" type="ORF">PIQ37_10740</name>
</gene>
<keyword evidence="5" id="KW-1185">Reference proteome</keyword>
<evidence type="ECO:0000259" key="3">
    <source>
        <dbReference type="Pfam" id="PF00155"/>
    </source>
</evidence>
<dbReference type="InterPro" id="IPR015424">
    <property type="entry name" value="PyrdxlP-dep_Trfase"/>
</dbReference>
<evidence type="ECO:0000256" key="2">
    <source>
        <dbReference type="ARBA" id="ARBA00022679"/>
    </source>
</evidence>
<evidence type="ECO:0000256" key="1">
    <source>
        <dbReference type="ARBA" id="ARBA00001933"/>
    </source>
</evidence>
<dbReference type="RefSeq" id="WP_342073463.1">
    <property type="nucleotide sequence ID" value="NZ_JAQJCQ010000008.1"/>
</dbReference>
<keyword evidence="4" id="KW-0032">Aminotransferase</keyword>
<comment type="cofactor">
    <cofactor evidence="1">
        <name>pyridoxal 5'-phosphate</name>
        <dbReference type="ChEBI" id="CHEBI:597326"/>
    </cofactor>
</comment>
<dbReference type="Gene3D" id="3.40.640.10">
    <property type="entry name" value="Type I PLP-dependent aspartate aminotransferase-like (Major domain)"/>
    <property type="match status" value="1"/>
</dbReference>
<dbReference type="InterPro" id="IPR050087">
    <property type="entry name" value="AON_synthase_class-II"/>
</dbReference>
<evidence type="ECO:0000313" key="4">
    <source>
        <dbReference type="EMBL" id="MEL4891905.1"/>
    </source>
</evidence>
<proteinExistence type="predicted"/>
<name>A0ABU9LDJ2_9XANT</name>
<dbReference type="InterPro" id="IPR004839">
    <property type="entry name" value="Aminotransferase_I/II_large"/>
</dbReference>
<keyword evidence="2" id="KW-0808">Transferase</keyword>
<dbReference type="Pfam" id="PF00155">
    <property type="entry name" value="Aminotran_1_2"/>
    <property type="match status" value="1"/>
</dbReference>
<reference evidence="4 5" key="1">
    <citation type="journal article" date="2024" name="FEMS Microbiol. Lett.">
        <title>Xanthomonas protegens sp. nov., a novel rice seed-associated bacterium, provides in vivo protection against X. oryzae pv. oryzae, the bacterial leaf blight pathogen.</title>
        <authorList>
            <person name="Rana R."/>
            <person name="Sharma A."/>
            <person name="Madhavan V.N."/>
            <person name="Korpole S."/>
            <person name="Sonti R.V."/>
            <person name="Patel H.K."/>
            <person name="Patil P.B."/>
        </authorList>
    </citation>
    <scope>NUCLEOTIDE SEQUENCE [LARGE SCALE GENOMIC DNA]</scope>
    <source>
        <strain evidence="4 5">PPL118</strain>
    </source>
</reference>
<feature type="domain" description="Aminotransferase class I/classII large" evidence="3">
    <location>
        <begin position="90"/>
        <end position="434"/>
    </location>
</feature>